<reference evidence="2" key="1">
    <citation type="submission" date="2016-10" db="EMBL/GenBank/DDBJ databases">
        <authorList>
            <person name="Varghese N."/>
            <person name="Submissions S."/>
        </authorList>
    </citation>
    <scope>NUCLEOTIDE SEQUENCE [LARGE SCALE GENOMIC DNA]</scope>
    <source>
        <strain evidence="2">LMG 26383,CCUG 61248,R- 45681</strain>
    </source>
</reference>
<dbReference type="AlphaFoldDB" id="A0A1H7WV89"/>
<gene>
    <name evidence="1" type="ORF">SAMN04515666_10938</name>
</gene>
<dbReference type="EMBL" id="FOAN01000009">
    <property type="protein sequence ID" value="SEM25452.1"/>
    <property type="molecule type" value="Genomic_DNA"/>
</dbReference>
<evidence type="ECO:0000313" key="1">
    <source>
        <dbReference type="EMBL" id="SEM25452.1"/>
    </source>
</evidence>
<keyword evidence="2" id="KW-1185">Reference proteome</keyword>
<protein>
    <submittedName>
        <fullName evidence="1">Uncharacterized protein</fullName>
    </submittedName>
</protein>
<accession>A0A1H7WV89</accession>
<name>A0A1H7WV89_9HYPH</name>
<proteinExistence type="predicted"/>
<evidence type="ECO:0000313" key="2">
    <source>
        <dbReference type="Proteomes" id="UP000199664"/>
    </source>
</evidence>
<organism evidence="1 2">
    <name type="scientific">Bosea lupini</name>
    <dbReference type="NCBI Taxonomy" id="1036779"/>
    <lineage>
        <taxon>Bacteria</taxon>
        <taxon>Pseudomonadati</taxon>
        <taxon>Pseudomonadota</taxon>
        <taxon>Alphaproteobacteria</taxon>
        <taxon>Hyphomicrobiales</taxon>
        <taxon>Boseaceae</taxon>
        <taxon>Bosea</taxon>
    </lineage>
</organism>
<dbReference type="Proteomes" id="UP000199664">
    <property type="component" value="Unassembled WGS sequence"/>
</dbReference>
<sequence length="97" mass="11293">MSKSNNGGYGRIFIQRHGANWRRYVNCYDWRGMYRGEPANIDECPGAMFVWQADKEASTEPVFAHNNQALGRDMGLALRPFSQTDPTELWEVRFRFT</sequence>